<dbReference type="STRING" id="468056.SAMN05443549_103134"/>
<evidence type="ECO:0000313" key="1">
    <source>
        <dbReference type="EMBL" id="SHG28775.1"/>
    </source>
</evidence>
<name>A0A1M5IKK2_9FLAO</name>
<proteinExistence type="predicted"/>
<gene>
    <name evidence="1" type="ORF">SAMN05443549_103134</name>
</gene>
<evidence type="ECO:0000313" key="2">
    <source>
        <dbReference type="Proteomes" id="UP000184516"/>
    </source>
</evidence>
<reference evidence="2" key="1">
    <citation type="submission" date="2016-11" db="EMBL/GenBank/DDBJ databases">
        <authorList>
            <person name="Varghese N."/>
            <person name="Submissions S."/>
        </authorList>
    </citation>
    <scope>NUCLEOTIDE SEQUENCE [LARGE SCALE GENOMIC DNA]</scope>
    <source>
        <strain evidence="2">DSM 19978</strain>
    </source>
</reference>
<keyword evidence="2" id="KW-1185">Reference proteome</keyword>
<sequence>MKKNNYSILVNTTDSFEDCWIPFFTLFKKHWPDYDGKIYLNTETKVFTFPGLDIVSVQNNIQTPEKKITWSECLIAALNSIDDEIILYMQEDYFIKLHVQNDIVNEFVDVMLAEDIDCIHLTDQNSLGPFLPSNFDDLWLIDKKATYRLSCQAALWKKSVLLKYIRTYENPWQYEKFGTKRAQLLNHKFYSVNRDKYKLNENEIIPYVFTGIIRGRWYEEVIELFEINNITIDFRIRGFVKDAVPKPLVNRIKSRWKELPAAIRSQFEIYRLKFI</sequence>
<accession>A0A1M5IKK2</accession>
<protein>
    <recommendedName>
        <fullName evidence="3">Glycosyl transferase family 2</fullName>
    </recommendedName>
</protein>
<dbReference type="EMBL" id="FQWB01000003">
    <property type="protein sequence ID" value="SHG28775.1"/>
    <property type="molecule type" value="Genomic_DNA"/>
</dbReference>
<evidence type="ECO:0008006" key="3">
    <source>
        <dbReference type="Google" id="ProtNLM"/>
    </source>
</evidence>
<organism evidence="1 2">
    <name type="scientific">Flavobacterium fluvii</name>
    <dbReference type="NCBI Taxonomy" id="468056"/>
    <lineage>
        <taxon>Bacteria</taxon>
        <taxon>Pseudomonadati</taxon>
        <taxon>Bacteroidota</taxon>
        <taxon>Flavobacteriia</taxon>
        <taxon>Flavobacteriales</taxon>
        <taxon>Flavobacteriaceae</taxon>
        <taxon>Flavobacterium</taxon>
    </lineage>
</organism>
<dbReference type="OrthoDB" id="8807075at2"/>
<dbReference type="AlphaFoldDB" id="A0A1M5IKK2"/>
<dbReference type="RefSeq" id="WP_073369761.1">
    <property type="nucleotide sequence ID" value="NZ_FQWB01000003.1"/>
</dbReference>
<dbReference type="Proteomes" id="UP000184516">
    <property type="component" value="Unassembled WGS sequence"/>
</dbReference>